<organism evidence="1 2">
    <name type="scientific">Massariosphaeria phaeospora</name>
    <dbReference type="NCBI Taxonomy" id="100035"/>
    <lineage>
        <taxon>Eukaryota</taxon>
        <taxon>Fungi</taxon>
        <taxon>Dikarya</taxon>
        <taxon>Ascomycota</taxon>
        <taxon>Pezizomycotina</taxon>
        <taxon>Dothideomycetes</taxon>
        <taxon>Pleosporomycetidae</taxon>
        <taxon>Pleosporales</taxon>
        <taxon>Pleosporales incertae sedis</taxon>
        <taxon>Massariosphaeria</taxon>
    </lineage>
</organism>
<keyword evidence="2" id="KW-1185">Reference proteome</keyword>
<dbReference type="Gene3D" id="3.40.630.30">
    <property type="match status" value="1"/>
</dbReference>
<proteinExistence type="predicted"/>
<reference evidence="1 2" key="1">
    <citation type="submission" date="2020-01" db="EMBL/GenBank/DDBJ databases">
        <authorList>
            <consortium name="DOE Joint Genome Institute"/>
            <person name="Haridas S."/>
            <person name="Albert R."/>
            <person name="Binder M."/>
            <person name="Bloem J."/>
            <person name="Labutti K."/>
            <person name="Salamov A."/>
            <person name="Andreopoulos B."/>
            <person name="Baker S.E."/>
            <person name="Barry K."/>
            <person name="Bills G."/>
            <person name="Bluhm B.H."/>
            <person name="Cannon C."/>
            <person name="Castanera R."/>
            <person name="Culley D.E."/>
            <person name="Daum C."/>
            <person name="Ezra D."/>
            <person name="Gonzalez J.B."/>
            <person name="Henrissat B."/>
            <person name="Kuo A."/>
            <person name="Liang C."/>
            <person name="Lipzen A."/>
            <person name="Lutzoni F."/>
            <person name="Magnuson J."/>
            <person name="Mondo S."/>
            <person name="Nolan M."/>
            <person name="Ohm R."/>
            <person name="Pangilinan J."/>
            <person name="Park H.-J.H."/>
            <person name="Ramirez L."/>
            <person name="Alfaro M."/>
            <person name="Sun H."/>
            <person name="Tritt A."/>
            <person name="Yoshinaga Y."/>
            <person name="Zwiers L.-H.L."/>
            <person name="Turgeon B.G."/>
            <person name="Goodwin S.B."/>
            <person name="Spatafora J.W."/>
            <person name="Crous P.W."/>
            <person name="Grigoriev I.V."/>
        </authorList>
    </citation>
    <scope>NUCLEOTIDE SEQUENCE [LARGE SCALE GENOMIC DNA]</scope>
    <source>
        <strain evidence="1 2">CBS 611.86</strain>
    </source>
</reference>
<evidence type="ECO:0000313" key="2">
    <source>
        <dbReference type="Proteomes" id="UP000481861"/>
    </source>
</evidence>
<dbReference type="EMBL" id="JAADJZ010000036">
    <property type="protein sequence ID" value="KAF2865124.1"/>
    <property type="molecule type" value="Genomic_DNA"/>
</dbReference>
<protein>
    <submittedName>
        <fullName evidence="1">Uncharacterized protein</fullName>
    </submittedName>
</protein>
<accession>A0A7C8MB78</accession>
<sequence length="137" mass="15297">MEFEVGPVRPEDMAQIMAVIFRAHRGENHYVNAVHPQNLTQDGQEKALKKLLSFTESSERSVWKKATTTTTGKIVGLAIWLVYETYKPVYTSGNASRIEKIGEEAEWAAALNASLARAAAPFWEENDLPLISMSTRS</sequence>
<evidence type="ECO:0000313" key="1">
    <source>
        <dbReference type="EMBL" id="KAF2865124.1"/>
    </source>
</evidence>
<dbReference type="AlphaFoldDB" id="A0A7C8MB78"/>
<dbReference type="Proteomes" id="UP000481861">
    <property type="component" value="Unassembled WGS sequence"/>
</dbReference>
<comment type="caution">
    <text evidence="1">The sequence shown here is derived from an EMBL/GenBank/DDBJ whole genome shotgun (WGS) entry which is preliminary data.</text>
</comment>
<name>A0A7C8MB78_9PLEO</name>
<gene>
    <name evidence="1" type="ORF">BDV95DRAFT_599970</name>
</gene>